<accession>A0ABR7G3R6</accession>
<keyword evidence="1" id="KW-1133">Transmembrane helix</keyword>
<dbReference type="RefSeq" id="WP_117991397.1">
    <property type="nucleotide sequence ID" value="NZ_JACOPE010000001.1"/>
</dbReference>
<dbReference type="InterPro" id="IPR039672">
    <property type="entry name" value="MFS_2"/>
</dbReference>
<name>A0ABR7G3R6_9FIRM</name>
<feature type="transmembrane region" description="Helical" evidence="1">
    <location>
        <begin position="277"/>
        <end position="297"/>
    </location>
</feature>
<feature type="transmembrane region" description="Helical" evidence="1">
    <location>
        <begin position="109"/>
        <end position="129"/>
    </location>
</feature>
<dbReference type="Gene3D" id="1.20.1250.20">
    <property type="entry name" value="MFS general substrate transporter like domains"/>
    <property type="match status" value="2"/>
</dbReference>
<feature type="transmembrane region" description="Helical" evidence="1">
    <location>
        <begin position="44"/>
        <end position="63"/>
    </location>
</feature>
<comment type="caution">
    <text evidence="2">The sequence shown here is derived from an EMBL/GenBank/DDBJ whole genome shotgun (WGS) entry which is preliminary data.</text>
</comment>
<dbReference type="Proteomes" id="UP000631576">
    <property type="component" value="Unassembled WGS sequence"/>
</dbReference>
<dbReference type="InterPro" id="IPR036259">
    <property type="entry name" value="MFS_trans_sf"/>
</dbReference>
<evidence type="ECO:0000313" key="2">
    <source>
        <dbReference type="EMBL" id="MBC5682085.1"/>
    </source>
</evidence>
<evidence type="ECO:0000256" key="1">
    <source>
        <dbReference type="SAM" id="Phobius"/>
    </source>
</evidence>
<feature type="transmembrane region" description="Helical" evidence="1">
    <location>
        <begin position="318"/>
        <end position="342"/>
    </location>
</feature>
<organism evidence="2 3">
    <name type="scientific">Ruminococcus hominis</name>
    <dbReference type="NCBI Taxonomy" id="2763065"/>
    <lineage>
        <taxon>Bacteria</taxon>
        <taxon>Bacillati</taxon>
        <taxon>Bacillota</taxon>
        <taxon>Clostridia</taxon>
        <taxon>Eubacteriales</taxon>
        <taxon>Oscillospiraceae</taxon>
        <taxon>Ruminococcus</taxon>
    </lineage>
</organism>
<dbReference type="EMBL" id="JACOPE010000001">
    <property type="protein sequence ID" value="MBC5682085.1"/>
    <property type="molecule type" value="Genomic_DNA"/>
</dbReference>
<keyword evidence="1" id="KW-0812">Transmembrane</keyword>
<dbReference type="InterPro" id="IPR001927">
    <property type="entry name" value="Na/Gal_symport"/>
</dbReference>
<keyword evidence="1" id="KW-0472">Membrane</keyword>
<feature type="transmembrane region" description="Helical" evidence="1">
    <location>
        <begin position="187"/>
        <end position="205"/>
    </location>
</feature>
<dbReference type="PANTHER" id="PTHR11328">
    <property type="entry name" value="MAJOR FACILITATOR SUPERFAMILY DOMAIN-CONTAINING PROTEIN"/>
    <property type="match status" value="1"/>
</dbReference>
<proteinExistence type="predicted"/>
<dbReference type="Pfam" id="PF13347">
    <property type="entry name" value="MFS_2"/>
    <property type="match status" value="1"/>
</dbReference>
<keyword evidence="3" id="KW-1185">Reference proteome</keyword>
<evidence type="ECO:0000313" key="3">
    <source>
        <dbReference type="Proteomes" id="UP000631576"/>
    </source>
</evidence>
<feature type="transmembrane region" description="Helical" evidence="1">
    <location>
        <begin position="383"/>
        <end position="403"/>
    </location>
</feature>
<dbReference type="CDD" id="cd17332">
    <property type="entry name" value="MFS_MelB_like"/>
    <property type="match status" value="1"/>
</dbReference>
<sequence length="459" mass="49622">MNTKENGKLKLSERLAYAIGGLPEVANSIIAAFLTMFYTDNIGLAAGMVGTMFFISKLFDGISDLVAGTIVDHTRTKWGKARPWLLWLSVPTGLSLALIFFIPQNGSSTMQLIYAFVTYNLYTTIMYTMTGIAKNALMPLMTQNMQERGILSTFAMFVGLGGTILGCSFTFPLIFSLGGDIKAWRTLFMIYGALVTIGLLIGFFFTKEYVQSVESVTNEKAEAVSFLEGTKMFVKNKYLVLALVMTVVVNLMVQLGTCSQTYFYTYSMGDPMLMTSLSLVGVVPTLISIAVLTGPCLMKFGKKKSMYIGAAGQMIGSIIKALAALSLNVPVLIVGTVIGGLATGPLSVPVATLASDGIDYGEFLFNKRIEGVGSAITSFSQKLSSGLAAAMVGWVLALTGYVANGVQNQATNIGIISLFAIIPAVLEIIIIILLKVFYHYDQEADKVLVELERRKEQVK</sequence>
<feature type="transmembrane region" description="Helical" evidence="1">
    <location>
        <begin position="15"/>
        <end position="38"/>
    </location>
</feature>
<dbReference type="NCBIfam" id="TIGR00792">
    <property type="entry name" value="gph"/>
    <property type="match status" value="1"/>
</dbReference>
<feature type="transmembrane region" description="Helical" evidence="1">
    <location>
        <begin position="238"/>
        <end position="257"/>
    </location>
</feature>
<dbReference type="PANTHER" id="PTHR11328:SF24">
    <property type="entry name" value="MAJOR FACILITATOR SUPERFAMILY (MFS) PROFILE DOMAIN-CONTAINING PROTEIN"/>
    <property type="match status" value="1"/>
</dbReference>
<feature type="transmembrane region" description="Helical" evidence="1">
    <location>
        <begin position="84"/>
        <end position="103"/>
    </location>
</feature>
<feature type="transmembrane region" description="Helical" evidence="1">
    <location>
        <begin position="415"/>
        <end position="438"/>
    </location>
</feature>
<reference evidence="2 3" key="1">
    <citation type="submission" date="2020-08" db="EMBL/GenBank/DDBJ databases">
        <title>Genome public.</title>
        <authorList>
            <person name="Liu C."/>
            <person name="Sun Q."/>
        </authorList>
    </citation>
    <scope>NUCLEOTIDE SEQUENCE [LARGE SCALE GENOMIC DNA]</scope>
    <source>
        <strain evidence="2 3">NSJ-13</strain>
    </source>
</reference>
<gene>
    <name evidence="2" type="ORF">H8S40_00505</name>
</gene>
<dbReference type="SUPFAM" id="SSF103473">
    <property type="entry name" value="MFS general substrate transporter"/>
    <property type="match status" value="1"/>
</dbReference>
<protein>
    <submittedName>
        <fullName evidence="2">MFS transporter</fullName>
    </submittedName>
</protein>
<feature type="transmembrane region" description="Helical" evidence="1">
    <location>
        <begin position="150"/>
        <end position="175"/>
    </location>
</feature>